<dbReference type="EMBL" id="AP014569">
    <property type="protein sequence ID" value="BAO83640.1"/>
    <property type="molecule type" value="Genomic_DNA"/>
</dbReference>
<dbReference type="KEGG" id="cbab:SMCB_1412"/>
<dbReference type="SUPFAM" id="SSF52540">
    <property type="entry name" value="P-loop containing nucleoside triphosphate hydrolases"/>
    <property type="match status" value="1"/>
</dbReference>
<dbReference type="Proteomes" id="UP000066014">
    <property type="component" value="Chromosome"/>
</dbReference>
<dbReference type="InterPro" id="IPR041682">
    <property type="entry name" value="AAA_14"/>
</dbReference>
<dbReference type="Gene3D" id="3.40.50.300">
    <property type="entry name" value="P-loop containing nucleotide triphosphate hydrolases"/>
    <property type="match status" value="1"/>
</dbReference>
<dbReference type="STRING" id="1458426.SMCB_1412"/>
<dbReference type="OrthoDB" id="9771844at2"/>
<dbReference type="HOGENOM" id="CLU_041527_3_0_4"/>
<dbReference type="Pfam" id="PF13173">
    <property type="entry name" value="AAA_14"/>
    <property type="match status" value="1"/>
</dbReference>
<gene>
    <name evidence="3" type="ORF">SMCB_1412</name>
</gene>
<dbReference type="Pfam" id="PF13635">
    <property type="entry name" value="DUF4143"/>
    <property type="match status" value="1"/>
</dbReference>
<reference evidence="3 4" key="1">
    <citation type="journal article" date="2014" name="Nat. Commun.">
        <title>Physiological and genomic features of highly alkaliphilic hydrogen-utilizing Betaproteobacteria from a continental serpentinizing site.</title>
        <authorList>
            <person name="Suzuki S."/>
            <person name="Kuenen J.G."/>
            <person name="Schipper K."/>
            <person name="van der Velde S."/>
            <person name="Ishii S."/>
            <person name="Wu A."/>
            <person name="Sorokin D.Y."/>
            <person name="Tenney A."/>
            <person name="Meng X.Y."/>
            <person name="Morrill P.L."/>
            <person name="Kamagata Y."/>
            <person name="Muyzer G."/>
            <person name="Nealson K.H."/>
        </authorList>
    </citation>
    <scope>NUCLEOTIDE SEQUENCE [LARGE SCALE GENOMIC DNA]</scope>
    <source>
        <strain evidence="3 4">B1</strain>
    </source>
</reference>
<evidence type="ECO:0000259" key="1">
    <source>
        <dbReference type="Pfam" id="PF13173"/>
    </source>
</evidence>
<feature type="domain" description="DUF4143" evidence="2">
    <location>
        <begin position="202"/>
        <end position="360"/>
    </location>
</feature>
<keyword evidence="4" id="KW-1185">Reference proteome</keyword>
<dbReference type="RefSeq" id="WP_045535917.1">
    <property type="nucleotide sequence ID" value="NZ_AP014569.1"/>
</dbReference>
<feature type="domain" description="AAA" evidence="1">
    <location>
        <begin position="22"/>
        <end position="139"/>
    </location>
</feature>
<dbReference type="InterPro" id="IPR027417">
    <property type="entry name" value="P-loop_NTPase"/>
</dbReference>
<protein>
    <submittedName>
        <fullName evidence="3">Predicted ATPase AAA+ superfamily</fullName>
    </submittedName>
</protein>
<name>A0A060NQJ5_9BURK</name>
<evidence type="ECO:0000313" key="3">
    <source>
        <dbReference type="EMBL" id="BAO83640.1"/>
    </source>
</evidence>
<sequence>MNTASLFPRWIEPRIAEALLDTPVVLLAGPRQAGKTTLVRQIAARQGLHYITLDDELTWLSARADPVGMVRNLGRAVIDEVQRAPQLLLAIKKSVDEDRRPGRFLLTGSANLMALPTVADSLAGRMETLSLLPLSQSEIESRSANWIDSAFAGQLLKVERPALGLELVERVLRGGYPEAVARASAKRRRAWARQYLDALILRDVRDVAGIDKLDQLPRFLRALAQTAGQMCNYTQLGAQVGLDGKTAARYLGVFEQMYLLKRVDVWARNRLKRVAKTPKLQFIDAGLLAALLDLSAEEVQRDRTRFGNALETFVFAELLKHTTTAEGDYRLLHYRDADQVEVDVVIENAAGQLVGVEIKAAATVKPSDLRGLKKLASLAGSQFKLGVLLYDGAETLPLGDGIWAVPMSTLWGA</sequence>
<evidence type="ECO:0000313" key="4">
    <source>
        <dbReference type="Proteomes" id="UP000066014"/>
    </source>
</evidence>
<organism evidence="3 4">
    <name type="scientific">Serpentinimonas maccroryi</name>
    <dbReference type="NCBI Taxonomy" id="1458426"/>
    <lineage>
        <taxon>Bacteria</taxon>
        <taxon>Pseudomonadati</taxon>
        <taxon>Pseudomonadota</taxon>
        <taxon>Betaproteobacteria</taxon>
        <taxon>Burkholderiales</taxon>
        <taxon>Comamonadaceae</taxon>
        <taxon>Serpentinimonas</taxon>
    </lineage>
</organism>
<proteinExistence type="predicted"/>
<dbReference type="AlphaFoldDB" id="A0A060NQJ5"/>
<accession>A0A060NQJ5</accession>
<evidence type="ECO:0000259" key="2">
    <source>
        <dbReference type="Pfam" id="PF13635"/>
    </source>
</evidence>
<dbReference type="PANTHER" id="PTHR43566">
    <property type="entry name" value="CONSERVED PROTEIN"/>
    <property type="match status" value="1"/>
</dbReference>
<dbReference type="PANTHER" id="PTHR43566:SF2">
    <property type="entry name" value="DUF4143 DOMAIN-CONTAINING PROTEIN"/>
    <property type="match status" value="1"/>
</dbReference>
<dbReference type="InterPro" id="IPR025420">
    <property type="entry name" value="DUF4143"/>
</dbReference>